<proteinExistence type="predicted"/>
<gene>
    <name evidence="1" type="ORF">BDV34DRAFT_183961</name>
</gene>
<dbReference type="VEuPathDB" id="FungiDB:BDV34DRAFT_183961"/>
<keyword evidence="2" id="KW-1185">Reference proteome</keyword>
<reference evidence="1 2" key="1">
    <citation type="submission" date="2019-04" db="EMBL/GenBank/DDBJ databases">
        <title>Fungal friends and foes A comparative genomics study of 23 Aspergillus species from section Flavi.</title>
        <authorList>
            <consortium name="DOE Joint Genome Institute"/>
            <person name="Kjaerbolling I."/>
            <person name="Vesth T.C."/>
            <person name="Frisvad J.C."/>
            <person name="Nybo J.L."/>
            <person name="Theobald S."/>
            <person name="Kildgaard S."/>
            <person name="Petersen T.I."/>
            <person name="Kuo A."/>
            <person name="Sato A."/>
            <person name="Lyhne E.K."/>
            <person name="Kogle M.E."/>
            <person name="Wiebenga A."/>
            <person name="Kun R.S."/>
            <person name="Lubbers R.J."/>
            <person name="Makela M.R."/>
            <person name="Barry K."/>
            <person name="Chovatia M."/>
            <person name="Clum A."/>
            <person name="Daum C."/>
            <person name="Haridas S."/>
            <person name="He G."/>
            <person name="LaButti K."/>
            <person name="Lipzen A."/>
            <person name="Mondo S."/>
            <person name="Pangilinan J."/>
            <person name="Riley R."/>
            <person name="Salamov A."/>
            <person name="Simmons B.A."/>
            <person name="Magnuson J.K."/>
            <person name="Henrissat B."/>
            <person name="Mortensen U.H."/>
            <person name="Larsen T.O."/>
            <person name="De vries R.P."/>
            <person name="Grigoriev I.V."/>
            <person name="Machida M."/>
            <person name="Baker S.E."/>
            <person name="Andersen M.R."/>
        </authorList>
    </citation>
    <scope>NUCLEOTIDE SEQUENCE [LARGE SCALE GENOMIC DNA]</scope>
    <source>
        <strain evidence="1 2">CBS 117618</strain>
    </source>
</reference>
<dbReference type="AlphaFoldDB" id="A0A5N6E5J5"/>
<dbReference type="Proteomes" id="UP000326532">
    <property type="component" value="Unassembled WGS sequence"/>
</dbReference>
<sequence>MRTVLRAIWKTGLLPIESSHYCQTMSYLLPQQLRAAFSRLKFSSYLNLTIVWLTMRESFLIVSSFLSLSLQFDCGRVHPYHRVNFQAKLSLCLFFAAIRDATKPIKNI</sequence>
<name>A0A5N6E5J5_ASPPA</name>
<protein>
    <submittedName>
        <fullName evidence="1">Uncharacterized protein</fullName>
    </submittedName>
</protein>
<evidence type="ECO:0000313" key="1">
    <source>
        <dbReference type="EMBL" id="KAB8212425.1"/>
    </source>
</evidence>
<evidence type="ECO:0000313" key="2">
    <source>
        <dbReference type="Proteomes" id="UP000326532"/>
    </source>
</evidence>
<dbReference type="EMBL" id="ML734936">
    <property type="protein sequence ID" value="KAB8212425.1"/>
    <property type="molecule type" value="Genomic_DNA"/>
</dbReference>
<accession>A0A5N6E5J5</accession>
<organism evidence="1 2">
    <name type="scientific">Aspergillus parasiticus</name>
    <dbReference type="NCBI Taxonomy" id="5067"/>
    <lineage>
        <taxon>Eukaryota</taxon>
        <taxon>Fungi</taxon>
        <taxon>Dikarya</taxon>
        <taxon>Ascomycota</taxon>
        <taxon>Pezizomycotina</taxon>
        <taxon>Eurotiomycetes</taxon>
        <taxon>Eurotiomycetidae</taxon>
        <taxon>Eurotiales</taxon>
        <taxon>Aspergillaceae</taxon>
        <taxon>Aspergillus</taxon>
        <taxon>Aspergillus subgen. Circumdati</taxon>
    </lineage>
</organism>